<feature type="compositionally biased region" description="Low complexity" evidence="1">
    <location>
        <begin position="539"/>
        <end position="557"/>
    </location>
</feature>
<proteinExistence type="predicted"/>
<name>A0A409XET2_PSICY</name>
<dbReference type="EMBL" id="NHYD01001919">
    <property type="protein sequence ID" value="PPQ89251.1"/>
    <property type="molecule type" value="Genomic_DNA"/>
</dbReference>
<dbReference type="Proteomes" id="UP000283269">
    <property type="component" value="Unassembled WGS sequence"/>
</dbReference>
<feature type="region of interest" description="Disordered" evidence="1">
    <location>
        <begin position="125"/>
        <end position="430"/>
    </location>
</feature>
<feature type="region of interest" description="Disordered" evidence="1">
    <location>
        <begin position="515"/>
        <end position="601"/>
    </location>
</feature>
<feature type="region of interest" description="Disordered" evidence="1">
    <location>
        <begin position="1"/>
        <end position="87"/>
    </location>
</feature>
<feature type="compositionally biased region" description="Basic and acidic residues" evidence="1">
    <location>
        <begin position="308"/>
        <end position="333"/>
    </location>
</feature>
<feature type="compositionally biased region" description="Polar residues" evidence="1">
    <location>
        <begin position="190"/>
        <end position="207"/>
    </location>
</feature>
<sequence>MADNIVHTTDNNPALKDQQVTSPRSESSSKPASSTLNALGPVVSESYPSDKHFAEHASNPATPGDLFPGAFPKAKDNQPSSFNQDADYVKEAASNALETAKDYVYSAGGVVGGYLPKSVAAYFPNNGSPKQSRESLQYNTQALQNSSIASESNSETLPGPGPHGETLEDARIPEDAGITGTRVIEDHSLVAQTPNKTKSTASDTTGPTKPEHNTLVPPSIGAIGDYHDDSNDVRGGDVSTSSKQPDGASTDASTRTLTGSHVDTWGHVTTAANSTHESHRADMLNTDGTMKTSSSAADNLQHDFSAVQEKEHKDPDNNADRPEFEHHPEETRHINAPPVSESTDKSAAPHVTSPVTAGREHLTAIEKSTKSRSDSKPFSHQDSLRSTVATPGHDGHGQASERGKEREPFGDVAATTHTAAAAPEPAETGAWAGSVVTGIDTSASRPTINNAPTEDAGAWAANIVSGLDTPAVDRTAAATTTTTTNNNNNANNFAGATYPTAPAAGAAKVNTIGTDGTTPIITKDLPDTPAGDHHDGAVSSASAANSNSNSNSKAKNNGSPTKPKFMDKLRGEMKIISGKLEHSHEKIEEGRRLMGKSSLKN</sequence>
<protein>
    <submittedName>
        <fullName evidence="2">Uncharacterized protein</fullName>
    </submittedName>
</protein>
<reference evidence="2 3" key="1">
    <citation type="journal article" date="2018" name="Evol. Lett.">
        <title>Horizontal gene cluster transfer increased hallucinogenic mushroom diversity.</title>
        <authorList>
            <person name="Reynolds H.T."/>
            <person name="Vijayakumar V."/>
            <person name="Gluck-Thaler E."/>
            <person name="Korotkin H.B."/>
            <person name="Matheny P.B."/>
            <person name="Slot J.C."/>
        </authorList>
    </citation>
    <scope>NUCLEOTIDE SEQUENCE [LARGE SCALE GENOMIC DNA]</scope>
    <source>
        <strain evidence="2 3">2631</strain>
    </source>
</reference>
<keyword evidence="3" id="KW-1185">Reference proteome</keyword>
<dbReference type="OrthoDB" id="3268823at2759"/>
<evidence type="ECO:0000313" key="3">
    <source>
        <dbReference type="Proteomes" id="UP000283269"/>
    </source>
</evidence>
<organism evidence="2 3">
    <name type="scientific">Psilocybe cyanescens</name>
    <dbReference type="NCBI Taxonomy" id="93625"/>
    <lineage>
        <taxon>Eukaryota</taxon>
        <taxon>Fungi</taxon>
        <taxon>Dikarya</taxon>
        <taxon>Basidiomycota</taxon>
        <taxon>Agaricomycotina</taxon>
        <taxon>Agaricomycetes</taxon>
        <taxon>Agaricomycetidae</taxon>
        <taxon>Agaricales</taxon>
        <taxon>Agaricineae</taxon>
        <taxon>Strophariaceae</taxon>
        <taxon>Psilocybe</taxon>
    </lineage>
</organism>
<feature type="compositionally biased region" description="Low complexity" evidence="1">
    <location>
        <begin position="22"/>
        <end position="34"/>
    </location>
</feature>
<dbReference type="InParanoid" id="A0A409XET2"/>
<feature type="compositionally biased region" description="Basic and acidic residues" evidence="1">
    <location>
        <begin position="225"/>
        <end position="235"/>
    </location>
</feature>
<gene>
    <name evidence="2" type="ORF">CVT25_001330</name>
</gene>
<feature type="compositionally biased region" description="Basic and acidic residues" evidence="1">
    <location>
        <begin position="564"/>
        <end position="592"/>
    </location>
</feature>
<feature type="compositionally biased region" description="Polar residues" evidence="1">
    <location>
        <begin position="125"/>
        <end position="156"/>
    </location>
</feature>
<feature type="compositionally biased region" description="Polar residues" evidence="1">
    <location>
        <begin position="286"/>
        <end position="298"/>
    </location>
</feature>
<feature type="compositionally biased region" description="Basic and acidic residues" evidence="1">
    <location>
        <begin position="393"/>
        <end position="409"/>
    </location>
</feature>
<comment type="caution">
    <text evidence="2">The sequence shown here is derived from an EMBL/GenBank/DDBJ whole genome shotgun (WGS) entry which is preliminary data.</text>
</comment>
<feature type="compositionally biased region" description="Basic and acidic residues" evidence="1">
    <location>
        <begin position="358"/>
        <end position="383"/>
    </location>
</feature>
<dbReference type="AlphaFoldDB" id="A0A409XET2"/>
<feature type="compositionally biased region" description="Polar residues" evidence="1">
    <location>
        <begin position="1"/>
        <end position="12"/>
    </location>
</feature>
<accession>A0A409XET2</accession>
<feature type="compositionally biased region" description="Low complexity" evidence="1">
    <location>
        <begin position="413"/>
        <end position="430"/>
    </location>
</feature>
<feature type="compositionally biased region" description="Basic and acidic residues" evidence="1">
    <location>
        <begin position="524"/>
        <end position="536"/>
    </location>
</feature>
<feature type="compositionally biased region" description="Polar residues" evidence="1">
    <location>
        <begin position="250"/>
        <end position="261"/>
    </location>
</feature>
<feature type="compositionally biased region" description="Basic and acidic residues" evidence="1">
    <location>
        <begin position="165"/>
        <end position="174"/>
    </location>
</feature>
<evidence type="ECO:0000313" key="2">
    <source>
        <dbReference type="EMBL" id="PPQ89251.1"/>
    </source>
</evidence>
<evidence type="ECO:0000256" key="1">
    <source>
        <dbReference type="SAM" id="MobiDB-lite"/>
    </source>
</evidence>